<dbReference type="SUPFAM" id="SSF53756">
    <property type="entry name" value="UDP-Glycosyltransferase/glycogen phosphorylase"/>
    <property type="match status" value="1"/>
</dbReference>
<accession>A0A2P6MAE5</accession>
<comment type="caution">
    <text evidence="2">The sequence shown here is derived from an EMBL/GenBank/DDBJ whole genome shotgun (WGS) entry which is preliminary data.</text>
</comment>
<dbReference type="Proteomes" id="UP000241736">
    <property type="component" value="Unassembled WGS sequence"/>
</dbReference>
<evidence type="ECO:0000313" key="3">
    <source>
        <dbReference type="Proteomes" id="UP000241736"/>
    </source>
</evidence>
<organism evidence="2 3">
    <name type="scientific">Arenimonas caeni</name>
    <dbReference type="NCBI Taxonomy" id="2058085"/>
    <lineage>
        <taxon>Bacteria</taxon>
        <taxon>Pseudomonadati</taxon>
        <taxon>Pseudomonadota</taxon>
        <taxon>Gammaproteobacteria</taxon>
        <taxon>Lysobacterales</taxon>
        <taxon>Lysobacteraceae</taxon>
        <taxon>Arenimonas</taxon>
    </lineage>
</organism>
<name>A0A2P6MAE5_9GAMM</name>
<evidence type="ECO:0000259" key="1">
    <source>
        <dbReference type="Pfam" id="PF13439"/>
    </source>
</evidence>
<dbReference type="Gene3D" id="3.40.50.2000">
    <property type="entry name" value="Glycogen Phosphorylase B"/>
    <property type="match status" value="2"/>
</dbReference>
<dbReference type="AlphaFoldDB" id="A0A2P6MAE5"/>
<proteinExistence type="predicted"/>
<dbReference type="RefSeq" id="WP_162782082.1">
    <property type="nucleotide sequence ID" value="NZ_KZ679086.1"/>
</dbReference>
<reference evidence="2 3" key="1">
    <citation type="submission" date="2018-03" db="EMBL/GenBank/DDBJ databases">
        <title>Arenimonas caeni sp. nov., isolated from activated sludge.</title>
        <authorList>
            <person name="Liu H."/>
        </authorList>
    </citation>
    <scope>NUCLEOTIDE SEQUENCE [LARGE SCALE GENOMIC DNA]</scope>
    <source>
        <strain evidence="3">z29</strain>
    </source>
</reference>
<dbReference type="GO" id="GO:0016757">
    <property type="term" value="F:glycosyltransferase activity"/>
    <property type="evidence" value="ECO:0007669"/>
    <property type="project" value="UniProtKB-ARBA"/>
</dbReference>
<evidence type="ECO:0000313" key="2">
    <source>
        <dbReference type="EMBL" id="PRH82948.1"/>
    </source>
</evidence>
<protein>
    <recommendedName>
        <fullName evidence="1">Glycosyltransferase subfamily 4-like N-terminal domain-containing protein</fullName>
    </recommendedName>
</protein>
<keyword evidence="3" id="KW-1185">Reference proteome</keyword>
<dbReference type="InterPro" id="IPR028098">
    <property type="entry name" value="Glyco_trans_4-like_N"/>
</dbReference>
<sequence>MLVVAHDFPPVRSPQSIRALAFARRLAAGAAEVHVLTRTALPGLSLPTLPDNVRVHRASPGAFESLLDRLVARRGGHAGAGDGVGDGSAGPAALNWKGRAVALARRAIDQLRFPDGRAAWVPAARRELAALCRASRPDVALLMHEPAACLLLAEPLSAAGVPWLADLADPVLAPYTPRQFRRAAARLEARVVAGAAAVAATNAATAELLSSRHGIARDAITVLPQGFGDAAVAPMPAGDGLQLVYTGRFYPFRDPAALLAAVVATPGVRLLLAGPEMPAEVLAAARAHPGAIVLAGELPHEATLALQTRADVLVGVGNAGTAQSPGKLQEYFGAARPILHVVHDAADPAPALLARTRRGLAVPAEPASIGAALQDLLRAKREGGLAARFDLGDEAVADFHWDAISDRLAARLAAIAG</sequence>
<dbReference type="EMBL" id="PVLF01000004">
    <property type="protein sequence ID" value="PRH82948.1"/>
    <property type="molecule type" value="Genomic_DNA"/>
</dbReference>
<dbReference type="Pfam" id="PF13439">
    <property type="entry name" value="Glyco_transf_4"/>
    <property type="match status" value="1"/>
</dbReference>
<feature type="domain" description="Glycosyltransferase subfamily 4-like N-terminal" evidence="1">
    <location>
        <begin position="105"/>
        <end position="226"/>
    </location>
</feature>
<gene>
    <name evidence="2" type="ORF">C6N40_04705</name>
</gene>